<dbReference type="Pfam" id="PF01588">
    <property type="entry name" value="tRNA_bind"/>
    <property type="match status" value="1"/>
</dbReference>
<dbReference type="PANTHER" id="PTHR11586">
    <property type="entry name" value="TRNA-AMINOACYLATION COFACTOR ARC1 FAMILY MEMBER"/>
    <property type="match status" value="1"/>
</dbReference>
<feature type="domain" description="TRNA-binding" evidence="4">
    <location>
        <begin position="6"/>
        <end position="111"/>
    </location>
</feature>
<dbReference type="NCBIfam" id="NF007495">
    <property type="entry name" value="PRK10089.1-4"/>
    <property type="match status" value="1"/>
</dbReference>
<dbReference type="InterPro" id="IPR002547">
    <property type="entry name" value="tRNA-bd_dom"/>
</dbReference>
<dbReference type="Gene3D" id="2.40.50.140">
    <property type="entry name" value="Nucleic acid-binding proteins"/>
    <property type="match status" value="1"/>
</dbReference>
<evidence type="ECO:0000259" key="4">
    <source>
        <dbReference type="PROSITE" id="PS50886"/>
    </source>
</evidence>
<gene>
    <name evidence="5" type="ORF">COS25_00560</name>
</gene>
<keyword evidence="1 3" id="KW-0820">tRNA-binding</keyword>
<protein>
    <submittedName>
        <fullName evidence="5">tRNA-binding protein</fullName>
    </submittedName>
</protein>
<dbReference type="PANTHER" id="PTHR11586:SF37">
    <property type="entry name" value="TRNA-BINDING DOMAIN-CONTAINING PROTEIN"/>
    <property type="match status" value="1"/>
</dbReference>
<dbReference type="PROSITE" id="PS50886">
    <property type="entry name" value="TRBD"/>
    <property type="match status" value="1"/>
</dbReference>
<dbReference type="InterPro" id="IPR008231">
    <property type="entry name" value="CsaA"/>
</dbReference>
<dbReference type="NCBIfam" id="TIGR02222">
    <property type="entry name" value="chap_CsaA"/>
    <property type="match status" value="1"/>
</dbReference>
<evidence type="ECO:0000313" key="5">
    <source>
        <dbReference type="EMBL" id="PIV45287.1"/>
    </source>
</evidence>
<sequence length="111" mass="12243">MATIEDFEKLDIKVGKIIEIEDFPEAKKPSYKLKIDFGPEIGIKNSSVQIVSLYAKEELKNKLVLGVVNFPPRKIGPFLSEVLTLGVPDKGGECVLIVPDKEIAEIGGKLY</sequence>
<accession>A0A2M7DA41</accession>
<comment type="caution">
    <text evidence="5">The sequence shown here is derived from an EMBL/GenBank/DDBJ whole genome shotgun (WGS) entry which is preliminary data.</text>
</comment>
<dbReference type="FunFam" id="2.40.50.140:FF:000165">
    <property type="entry name" value="Chaperone CsaA"/>
    <property type="match status" value="1"/>
</dbReference>
<dbReference type="SUPFAM" id="SSF50249">
    <property type="entry name" value="Nucleic acid-binding proteins"/>
    <property type="match status" value="1"/>
</dbReference>
<dbReference type="CDD" id="cd02798">
    <property type="entry name" value="tRNA_bind_CsaA"/>
    <property type="match status" value="1"/>
</dbReference>
<dbReference type="Proteomes" id="UP000230864">
    <property type="component" value="Unassembled WGS sequence"/>
</dbReference>
<dbReference type="GO" id="GO:0000049">
    <property type="term" value="F:tRNA binding"/>
    <property type="evidence" value="ECO:0007669"/>
    <property type="project" value="UniProtKB-UniRule"/>
</dbReference>
<dbReference type="InterPro" id="IPR012340">
    <property type="entry name" value="NA-bd_OB-fold"/>
</dbReference>
<reference evidence="6" key="1">
    <citation type="submission" date="2017-09" db="EMBL/GenBank/DDBJ databases">
        <title>Depth-based differentiation of microbial function through sediment-hosted aquifers and enrichment of novel symbionts in the deep terrestrial subsurface.</title>
        <authorList>
            <person name="Probst A.J."/>
            <person name="Ladd B."/>
            <person name="Jarett J.K."/>
            <person name="Geller-Mcgrath D.E."/>
            <person name="Sieber C.M.K."/>
            <person name="Emerson J.B."/>
            <person name="Anantharaman K."/>
            <person name="Thomas B.C."/>
            <person name="Malmstrom R."/>
            <person name="Stieglmeier M."/>
            <person name="Klingl A."/>
            <person name="Woyke T."/>
            <person name="Ryan C.M."/>
            <person name="Banfield J.F."/>
        </authorList>
    </citation>
    <scope>NUCLEOTIDE SEQUENCE [LARGE SCALE GENOMIC DNA]</scope>
</reference>
<proteinExistence type="predicted"/>
<keyword evidence="2 3" id="KW-0694">RNA-binding</keyword>
<evidence type="ECO:0000256" key="2">
    <source>
        <dbReference type="ARBA" id="ARBA00022884"/>
    </source>
</evidence>
<organism evidence="5 6">
    <name type="scientific">Candidatus Nealsonbacteria bacterium CG02_land_8_20_14_3_00_37_10</name>
    <dbReference type="NCBI Taxonomy" id="1974699"/>
    <lineage>
        <taxon>Bacteria</taxon>
        <taxon>Candidatus Nealsoniibacteriota</taxon>
    </lineage>
</organism>
<evidence type="ECO:0000313" key="6">
    <source>
        <dbReference type="Proteomes" id="UP000230864"/>
    </source>
</evidence>
<evidence type="ECO:0000256" key="3">
    <source>
        <dbReference type="PROSITE-ProRule" id="PRU00209"/>
    </source>
</evidence>
<name>A0A2M7DA41_9BACT</name>
<dbReference type="InterPro" id="IPR051270">
    <property type="entry name" value="Tyrosine-tRNA_ligase_regulator"/>
</dbReference>
<dbReference type="EMBL" id="PETZ01000013">
    <property type="protein sequence ID" value="PIV45287.1"/>
    <property type="molecule type" value="Genomic_DNA"/>
</dbReference>
<evidence type="ECO:0000256" key="1">
    <source>
        <dbReference type="ARBA" id="ARBA00022555"/>
    </source>
</evidence>
<dbReference type="NCBIfam" id="NF007494">
    <property type="entry name" value="PRK10089.1-3"/>
    <property type="match status" value="1"/>
</dbReference>
<dbReference type="AlphaFoldDB" id="A0A2M7DA41"/>